<dbReference type="AlphaFoldDB" id="A0A9D3AE23"/>
<proteinExistence type="predicted"/>
<dbReference type="InterPro" id="IPR036411">
    <property type="entry name" value="TorD-like_sf"/>
</dbReference>
<dbReference type="Proteomes" id="UP000789325">
    <property type="component" value="Unassembled WGS sequence"/>
</dbReference>
<name>A0A9D3AE23_9ACTN</name>
<dbReference type="Gene3D" id="1.10.3480.10">
    <property type="entry name" value="TorD-like"/>
    <property type="match status" value="1"/>
</dbReference>
<reference evidence="1" key="2">
    <citation type="submission" date="2021-09" db="EMBL/GenBank/DDBJ databases">
        <authorList>
            <person name="Gilroy R."/>
        </authorList>
    </citation>
    <scope>NUCLEOTIDE SEQUENCE</scope>
    <source>
        <strain evidence="1">USAMLcec12-2067</strain>
    </source>
</reference>
<dbReference type="EMBL" id="DYZL01000188">
    <property type="protein sequence ID" value="HJH43936.1"/>
    <property type="molecule type" value="Genomic_DNA"/>
</dbReference>
<dbReference type="RefSeq" id="WP_273532929.1">
    <property type="nucleotide sequence ID" value="NZ_DBEYRC010000106.1"/>
</dbReference>
<evidence type="ECO:0000313" key="2">
    <source>
        <dbReference type="Proteomes" id="UP000789325"/>
    </source>
</evidence>
<gene>
    <name evidence="1" type="ORF">K8V16_09065</name>
</gene>
<dbReference type="InterPro" id="IPR020945">
    <property type="entry name" value="DMSO/NO3_reduct_chaperone"/>
</dbReference>
<comment type="caution">
    <text evidence="1">The sequence shown here is derived from an EMBL/GenBank/DDBJ whole genome shotgun (WGS) entry which is preliminary data.</text>
</comment>
<sequence>MSVLLSEDRERLSGFATVAAVCAAVFVRVPSATVVENVLAVGTALGLRWFDGIEASPELEQRYYDRLFVSSHPAFVPLHEDCVRGGYEERGRFRFGKTDGRFCEHVLGCYRAVGFDYRLIEGFAPAISALKPDSLASELAFSAFLAQQALLLEESDPPAACRAVTLLVEFSRDHSARWFFDAAACLERFEDDFYARAALLAADAAQTMTEGEGAF</sequence>
<accession>A0A9D3AE23</accession>
<protein>
    <submittedName>
        <fullName evidence="1">Molecular chaperone TorD family protein</fullName>
    </submittedName>
</protein>
<organism evidence="1 2">
    <name type="scientific">Rubneribacter badeniensis</name>
    <dbReference type="NCBI Taxonomy" id="2070688"/>
    <lineage>
        <taxon>Bacteria</taxon>
        <taxon>Bacillati</taxon>
        <taxon>Actinomycetota</taxon>
        <taxon>Coriobacteriia</taxon>
        <taxon>Eggerthellales</taxon>
        <taxon>Eggerthellaceae</taxon>
        <taxon>Rubneribacter</taxon>
    </lineage>
</organism>
<dbReference type="SUPFAM" id="SSF89155">
    <property type="entry name" value="TorD-like"/>
    <property type="match status" value="1"/>
</dbReference>
<dbReference type="Pfam" id="PF02613">
    <property type="entry name" value="Nitrate_red_del"/>
    <property type="match status" value="1"/>
</dbReference>
<evidence type="ECO:0000313" key="1">
    <source>
        <dbReference type="EMBL" id="HJH43936.1"/>
    </source>
</evidence>
<reference evidence="1" key="1">
    <citation type="journal article" date="2021" name="PeerJ">
        <title>Extensive microbial diversity within the chicken gut microbiome revealed by metagenomics and culture.</title>
        <authorList>
            <person name="Gilroy R."/>
            <person name="Ravi A."/>
            <person name="Getino M."/>
            <person name="Pursley I."/>
            <person name="Horton D.L."/>
            <person name="Alikhan N.F."/>
            <person name="Baker D."/>
            <person name="Gharbi K."/>
            <person name="Hall N."/>
            <person name="Watson M."/>
            <person name="Adriaenssens E.M."/>
            <person name="Foster-Nyarko E."/>
            <person name="Jarju S."/>
            <person name="Secka A."/>
            <person name="Antonio M."/>
            <person name="Oren A."/>
            <person name="Chaudhuri R.R."/>
            <person name="La Ragione R."/>
            <person name="Hildebrand F."/>
            <person name="Pallen M.J."/>
        </authorList>
    </citation>
    <scope>NUCLEOTIDE SEQUENCE</scope>
    <source>
        <strain evidence="1">USAMLcec12-2067</strain>
    </source>
</reference>